<dbReference type="RefSeq" id="WP_048618014.1">
    <property type="nucleotide sequence ID" value="NZ_JAKMYX010000089.1"/>
</dbReference>
<dbReference type="Gene3D" id="1.20.1290.10">
    <property type="entry name" value="AhpD-like"/>
    <property type="match status" value="1"/>
</dbReference>
<dbReference type="EMBL" id="JAKMYX010000089">
    <property type="protein sequence ID" value="MDH5923148.1"/>
    <property type="molecule type" value="Genomic_DNA"/>
</dbReference>
<feature type="domain" description="Carboxymuconolactone decarboxylase-like" evidence="1">
    <location>
        <begin position="166"/>
        <end position="249"/>
    </location>
</feature>
<reference evidence="2" key="1">
    <citation type="submission" date="2022-01" db="EMBL/GenBank/DDBJ databases">
        <title>Vibrio aestuarianus Clade A and Clade B isolates are associated with Pacific oyster (Crassostrea gigas) disease outbreaks across Ireland.</title>
        <authorList>
            <person name="Coyle N."/>
            <person name="O'Toole C."/>
            <person name="Thomas J.C.L."/>
            <person name="Ryder D."/>
            <person name="Cheslett D."/>
            <person name="Feist S."/>
            <person name="Bean T."/>
            <person name="Joseph A."/>
            <person name="Waina A."/>
            <person name="Feil E."/>
            <person name="Verner-Jeffreys D.W."/>
        </authorList>
    </citation>
    <scope>NUCLEOTIDE SEQUENCE</scope>
    <source>
        <strain evidence="2">S/17/14 A</strain>
    </source>
</reference>
<dbReference type="SUPFAM" id="SSF69118">
    <property type="entry name" value="AhpD-like"/>
    <property type="match status" value="2"/>
</dbReference>
<dbReference type="AlphaFoldDB" id="A0AA43JZZ5"/>
<protein>
    <submittedName>
        <fullName evidence="2">Carboxymuconolactone decarboxylase family protein</fullName>
    </submittedName>
</protein>
<organism evidence="2 3">
    <name type="scientific">Vibrio splendidus</name>
    <dbReference type="NCBI Taxonomy" id="29497"/>
    <lineage>
        <taxon>Bacteria</taxon>
        <taxon>Pseudomonadati</taxon>
        <taxon>Pseudomonadota</taxon>
        <taxon>Gammaproteobacteria</taxon>
        <taxon>Vibrionales</taxon>
        <taxon>Vibrionaceae</taxon>
        <taxon>Vibrio</taxon>
    </lineage>
</organism>
<comment type="caution">
    <text evidence="2">The sequence shown here is derived from an EMBL/GenBank/DDBJ whole genome shotgun (WGS) entry which is preliminary data.</text>
</comment>
<name>A0AA43JZZ5_VIBSP</name>
<dbReference type="GO" id="GO:0051920">
    <property type="term" value="F:peroxiredoxin activity"/>
    <property type="evidence" value="ECO:0007669"/>
    <property type="project" value="InterPro"/>
</dbReference>
<dbReference type="PANTHER" id="PTHR33570">
    <property type="entry name" value="4-CARBOXYMUCONOLACTONE DECARBOXYLASE FAMILY PROTEIN"/>
    <property type="match status" value="1"/>
</dbReference>
<feature type="domain" description="Carboxymuconolactone decarboxylase-like" evidence="1">
    <location>
        <begin position="29"/>
        <end position="112"/>
    </location>
</feature>
<dbReference type="InterPro" id="IPR003779">
    <property type="entry name" value="CMD-like"/>
</dbReference>
<dbReference type="Pfam" id="PF02627">
    <property type="entry name" value="CMD"/>
    <property type="match status" value="2"/>
</dbReference>
<dbReference type="InterPro" id="IPR052512">
    <property type="entry name" value="4CMD/NDH-1_regulator"/>
</dbReference>
<evidence type="ECO:0000313" key="2">
    <source>
        <dbReference type="EMBL" id="MDH5923148.1"/>
    </source>
</evidence>
<evidence type="ECO:0000313" key="3">
    <source>
        <dbReference type="Proteomes" id="UP001159663"/>
    </source>
</evidence>
<proteinExistence type="predicted"/>
<dbReference type="PANTHER" id="PTHR33570:SF2">
    <property type="entry name" value="CARBOXYMUCONOLACTONE DECARBOXYLASE-LIKE DOMAIN-CONTAINING PROTEIN"/>
    <property type="match status" value="1"/>
</dbReference>
<evidence type="ECO:0000259" key="1">
    <source>
        <dbReference type="Pfam" id="PF02627"/>
    </source>
</evidence>
<sequence length="251" mass="27931">MAMREDIERGINIQDVLDIDLSDLDRIIPKYKNLSAAFEFGEVWSNSALCDLDSSIVVLTCLMMHRNESRLEWAIKTAIKVGHSPRAIIEIFLQAGIYAGFPAAESAAELANTIFTRQGLEVDPTSLPEEDMVTLKTEAELMKQRLHGGRSEKDYAAPDKLLTSKLYSLVAQFAYGEIWRRPGLELRYRLITAMVAFIILDEKLSFYSKFSASALNNGFSMDEVAAVAMQTAPYTGVPRALKALSVLEDLA</sequence>
<dbReference type="InterPro" id="IPR029032">
    <property type="entry name" value="AhpD-like"/>
</dbReference>
<accession>A0AA43JZZ5</accession>
<dbReference type="Proteomes" id="UP001159663">
    <property type="component" value="Unassembled WGS sequence"/>
</dbReference>
<gene>
    <name evidence="2" type="ORF">L8R85_19160</name>
</gene>